<proteinExistence type="predicted"/>
<dbReference type="OrthoDB" id="10648044at2759"/>
<keyword evidence="2" id="KW-1185">Reference proteome</keyword>
<reference evidence="1" key="1">
    <citation type="submission" date="2013-10" db="EMBL/GenBank/DDBJ databases">
        <title>Genomic analysis of the causative agents of coccidiosis in chickens.</title>
        <authorList>
            <person name="Reid A.J."/>
            <person name="Blake D."/>
            <person name="Billington K."/>
            <person name="Browne H."/>
            <person name="Dunn M."/>
            <person name="Hung S."/>
            <person name="Kawahara F."/>
            <person name="Miranda-Saavedra D."/>
            <person name="Mourier T."/>
            <person name="Nagra H."/>
            <person name="Otto T.D."/>
            <person name="Rawlings N."/>
            <person name="Sanchez A."/>
            <person name="Sanders M."/>
            <person name="Subramaniam C."/>
            <person name="Tay Y."/>
            <person name="Dear P."/>
            <person name="Doerig C."/>
            <person name="Gruber A."/>
            <person name="Parkinson J."/>
            <person name="Shirley M."/>
            <person name="Wan K.L."/>
            <person name="Berriman M."/>
            <person name="Tomley F."/>
            <person name="Pain A."/>
        </authorList>
    </citation>
    <scope>NUCLEOTIDE SEQUENCE [LARGE SCALE GENOMIC DNA]</scope>
    <source>
        <strain evidence="1">Houghton</strain>
    </source>
</reference>
<dbReference type="GeneID" id="25255790"/>
<dbReference type="VEuPathDB" id="ToxoDB:ETH2_1439300"/>
<evidence type="ECO:0000313" key="1">
    <source>
        <dbReference type="EMBL" id="CDJ44646.1"/>
    </source>
</evidence>
<gene>
    <name evidence="1" type="ORF">ETH_00033620</name>
</gene>
<dbReference type="RefSeq" id="XP_013235394.1">
    <property type="nucleotide sequence ID" value="XM_013379940.1"/>
</dbReference>
<protein>
    <submittedName>
        <fullName evidence="1">Uncharacterized protein</fullName>
    </submittedName>
</protein>
<organism evidence="1 2">
    <name type="scientific">Eimeria tenella</name>
    <name type="common">Coccidian parasite</name>
    <dbReference type="NCBI Taxonomy" id="5802"/>
    <lineage>
        <taxon>Eukaryota</taxon>
        <taxon>Sar</taxon>
        <taxon>Alveolata</taxon>
        <taxon>Apicomplexa</taxon>
        <taxon>Conoidasida</taxon>
        <taxon>Coccidia</taxon>
        <taxon>Eucoccidiorida</taxon>
        <taxon>Eimeriorina</taxon>
        <taxon>Eimeriidae</taxon>
        <taxon>Eimeria</taxon>
    </lineage>
</organism>
<accession>U6L3A7</accession>
<name>U6L3A7_EIMTE</name>
<dbReference type="AlphaFoldDB" id="U6L3A7"/>
<dbReference type="Proteomes" id="UP000030747">
    <property type="component" value="Unassembled WGS sequence"/>
</dbReference>
<dbReference type="EMBL" id="HG677418">
    <property type="protein sequence ID" value="CDJ44646.1"/>
    <property type="molecule type" value="Genomic_DNA"/>
</dbReference>
<sequence length="99" mass="11823">MRHTEDLLQARLKEKQQQQQQQQQQDEDTLDLSVLHVQFEVYMAPTKAVIQILTEKQNRGLSDAYMRTLQQLKEQYQAMRLRLVLPPFKRHLQVSFGDK</sequence>
<reference evidence="1" key="2">
    <citation type="submission" date="2013-10" db="EMBL/GenBank/DDBJ databases">
        <authorList>
            <person name="Aslett M."/>
        </authorList>
    </citation>
    <scope>NUCLEOTIDE SEQUENCE [LARGE SCALE GENOMIC DNA]</scope>
    <source>
        <strain evidence="1">Houghton</strain>
    </source>
</reference>
<evidence type="ECO:0000313" key="2">
    <source>
        <dbReference type="Proteomes" id="UP000030747"/>
    </source>
</evidence>
<dbReference type="VEuPathDB" id="ToxoDB:ETH_00033620"/>